<sequence>MIDEFPRCRSSDKQNLTPTTPEHTQLAEERMRPVAAAAGAGAAAKVENTYIEVVLAGGDLRSSVRYSISQVLVDEKIFKEKYKKSIEERKEDSDKMEQKDIRKICVKDSIRDFEACMKDAIRRAEKKTNTVTTEEKDKAMLKFIAISFNGLKEGLKEIQTKYTQDTYLKEDIEHAEAVFQECQERKSSEVTGVKDLDDATTAILQRIFDPPW</sequence>
<feature type="region of interest" description="Disordered" evidence="1">
    <location>
        <begin position="1"/>
        <end position="34"/>
    </location>
</feature>
<protein>
    <submittedName>
        <fullName evidence="2">Uncharacterized protein</fullName>
    </submittedName>
</protein>
<organism evidence="2 3">
    <name type="scientific">Candidatus Sneabacter namystus</name>
    <dbReference type="NCBI Taxonomy" id="2601646"/>
    <lineage>
        <taxon>Bacteria</taxon>
        <taxon>Pseudomonadati</taxon>
        <taxon>Pseudomonadota</taxon>
        <taxon>Alphaproteobacteria</taxon>
        <taxon>Rickettsiales</taxon>
        <taxon>Rickettsiaceae</taxon>
        <taxon>Rickettsieae</taxon>
        <taxon>Candidatus Sneabacter</taxon>
    </lineage>
</organism>
<dbReference type="EMBL" id="CP043312">
    <property type="protein sequence ID" value="QEK39421.1"/>
    <property type="molecule type" value="Genomic_DNA"/>
</dbReference>
<dbReference type="AlphaFoldDB" id="A0A5C0UII2"/>
<accession>A0A5C0UII2</accession>
<keyword evidence="3" id="KW-1185">Reference proteome</keyword>
<evidence type="ECO:0000313" key="2">
    <source>
        <dbReference type="EMBL" id="QEK39421.1"/>
    </source>
</evidence>
<gene>
    <name evidence="2" type="ORF">FZC37_00490</name>
</gene>
<evidence type="ECO:0000313" key="3">
    <source>
        <dbReference type="Proteomes" id="UP000323844"/>
    </source>
</evidence>
<feature type="compositionally biased region" description="Polar residues" evidence="1">
    <location>
        <begin position="13"/>
        <end position="23"/>
    </location>
</feature>
<proteinExistence type="predicted"/>
<evidence type="ECO:0000256" key="1">
    <source>
        <dbReference type="SAM" id="MobiDB-lite"/>
    </source>
</evidence>
<reference evidence="2 3" key="1">
    <citation type="submission" date="2019-08" db="EMBL/GenBank/DDBJ databases">
        <title>Highly reduced genomes of protist endosymbionts show evolutionary convergence.</title>
        <authorList>
            <person name="George E."/>
            <person name="Husnik F."/>
            <person name="Tashyreva D."/>
            <person name="Prokopchuk G."/>
            <person name="Horak A."/>
            <person name="Kwong W.K."/>
            <person name="Lukes J."/>
            <person name="Keeling P.J."/>
        </authorList>
    </citation>
    <scope>NUCLEOTIDE SEQUENCE [LARGE SCALE GENOMIC DNA]</scope>
    <source>
        <strain evidence="2">1621</strain>
    </source>
</reference>
<dbReference type="Proteomes" id="UP000323844">
    <property type="component" value="Chromosome"/>
</dbReference>
<name>A0A5C0UII2_9RICK</name>
<feature type="compositionally biased region" description="Basic and acidic residues" evidence="1">
    <location>
        <begin position="1"/>
        <end position="12"/>
    </location>
</feature>
<dbReference type="KEGG" id="snay:FZC37_00490"/>
<dbReference type="RefSeq" id="WP_148951782.1">
    <property type="nucleotide sequence ID" value="NZ_CP043312.1"/>
</dbReference>